<sequence>MVTQNTTTGAATAARHIQLNQPQANQQIVIDNIAGAALDMAFPSEAAQLEQSGQDLVFLFENGGRIVLSNFFGLFDSHQLPAFNLEDGQSLPGDAFLAALREDLLPAAGPGAGAAAGSGGVGDYADDAGNLIGGVDRLDPLGTGTFGTAALPGIEAAGPLDLATGTLLVSLTTGISTTIGENGNYPSHPDAVPPGTYVGVFEDWEPNQHLGSHLAFEAAFGFTFTPDDNEVLNTITFTGPITGHLLVNGVEVLPDGAGNYVIAAADINNVSLLPNADSGADIPLSGFATITDPDSGLTGTVPFAFTAVVDAVADQPTGLHETVTYGPFHCEPGGNGEYGGGEVRVVASSEGPESFGFPGHGHHDPNDAPRRLLAQDRRRPDQRGGR</sequence>
<evidence type="ECO:0000313" key="2">
    <source>
        <dbReference type="EMBL" id="WMW67130.1"/>
    </source>
</evidence>
<dbReference type="RefSeq" id="WP_309542955.1">
    <property type="nucleotide sequence ID" value="NZ_CP133659.1"/>
</dbReference>
<dbReference type="Proteomes" id="UP001180616">
    <property type="component" value="Chromosome"/>
</dbReference>
<feature type="compositionally biased region" description="Basic and acidic residues" evidence="1">
    <location>
        <begin position="361"/>
        <end position="386"/>
    </location>
</feature>
<gene>
    <name evidence="2" type="ORF">KPS_001786</name>
</gene>
<reference evidence="2" key="1">
    <citation type="submission" date="2023-09" db="EMBL/GenBank/DDBJ databases">
        <authorList>
            <consortium name="CW5 consortium"/>
            <person name="Lu C.-W."/>
        </authorList>
    </citation>
    <scope>NUCLEOTIDE SEQUENCE</scope>
    <source>
        <strain evidence="2">KPS</strain>
    </source>
</reference>
<proteinExistence type="predicted"/>
<dbReference type="EMBL" id="CP133659">
    <property type="protein sequence ID" value="WMW67130.1"/>
    <property type="molecule type" value="Genomic_DNA"/>
</dbReference>
<evidence type="ECO:0000313" key="3">
    <source>
        <dbReference type="Proteomes" id="UP001180616"/>
    </source>
</evidence>
<evidence type="ECO:0008006" key="4">
    <source>
        <dbReference type="Google" id="ProtNLM"/>
    </source>
</evidence>
<accession>A0ABY9R5Y2</accession>
<organism evidence="2 3">
    <name type="scientific">Nitratidesulfovibrio liaohensis</name>
    <dbReference type="NCBI Taxonomy" id="2604158"/>
    <lineage>
        <taxon>Bacteria</taxon>
        <taxon>Pseudomonadati</taxon>
        <taxon>Thermodesulfobacteriota</taxon>
        <taxon>Desulfovibrionia</taxon>
        <taxon>Desulfovibrionales</taxon>
        <taxon>Desulfovibrionaceae</taxon>
        <taxon>Nitratidesulfovibrio</taxon>
    </lineage>
</organism>
<feature type="region of interest" description="Disordered" evidence="1">
    <location>
        <begin position="348"/>
        <end position="386"/>
    </location>
</feature>
<protein>
    <recommendedName>
        <fullName evidence="4">DUF5801 domain-containing protein</fullName>
    </recommendedName>
</protein>
<name>A0ABY9R5Y2_9BACT</name>
<keyword evidence="3" id="KW-1185">Reference proteome</keyword>
<evidence type="ECO:0000256" key="1">
    <source>
        <dbReference type="SAM" id="MobiDB-lite"/>
    </source>
</evidence>